<keyword evidence="3" id="KW-1185">Reference proteome</keyword>
<proteinExistence type="predicted"/>
<evidence type="ECO:0000313" key="2">
    <source>
        <dbReference type="EnsemblMetazoa" id="ADIR010161-PA"/>
    </source>
</evidence>
<reference evidence="2" key="2">
    <citation type="submission" date="2020-05" db="UniProtKB">
        <authorList>
            <consortium name="EnsemblMetazoa"/>
        </authorList>
    </citation>
    <scope>IDENTIFICATION</scope>
    <source>
        <strain evidence="2">WRAIR2</strain>
    </source>
</reference>
<feature type="region of interest" description="Disordered" evidence="1">
    <location>
        <begin position="102"/>
        <end position="123"/>
    </location>
</feature>
<dbReference type="EnsemblMetazoa" id="ADIR010161-RA">
    <property type="protein sequence ID" value="ADIR010161-PA"/>
    <property type="gene ID" value="ADIR010161"/>
</dbReference>
<reference evidence="3" key="1">
    <citation type="submission" date="2013-03" db="EMBL/GenBank/DDBJ databases">
        <title>The Genome Sequence of Anopheles dirus WRAIR2.</title>
        <authorList>
            <consortium name="The Broad Institute Genomics Platform"/>
            <person name="Neafsey D.E."/>
            <person name="Walton C."/>
            <person name="Walker B."/>
            <person name="Young S.K."/>
            <person name="Zeng Q."/>
            <person name="Gargeya S."/>
            <person name="Fitzgerald M."/>
            <person name="Haas B."/>
            <person name="Abouelleil A."/>
            <person name="Allen A.W."/>
            <person name="Alvarado L."/>
            <person name="Arachchi H.M."/>
            <person name="Berlin A.M."/>
            <person name="Chapman S.B."/>
            <person name="Gainer-Dewar J."/>
            <person name="Goldberg J."/>
            <person name="Griggs A."/>
            <person name="Gujja S."/>
            <person name="Hansen M."/>
            <person name="Howarth C."/>
            <person name="Imamovic A."/>
            <person name="Ireland A."/>
            <person name="Larimer J."/>
            <person name="McCowan C."/>
            <person name="Murphy C."/>
            <person name="Pearson M."/>
            <person name="Poon T.W."/>
            <person name="Priest M."/>
            <person name="Roberts A."/>
            <person name="Saif S."/>
            <person name="Shea T."/>
            <person name="Sisk P."/>
            <person name="Sykes S."/>
            <person name="Wortman J."/>
            <person name="Nusbaum C."/>
            <person name="Birren B."/>
        </authorList>
    </citation>
    <scope>NUCLEOTIDE SEQUENCE [LARGE SCALE GENOMIC DNA]</scope>
    <source>
        <strain evidence="3">WRAIR2</strain>
    </source>
</reference>
<feature type="compositionally biased region" description="Basic and acidic residues" evidence="1">
    <location>
        <begin position="102"/>
        <end position="113"/>
    </location>
</feature>
<feature type="region of interest" description="Disordered" evidence="1">
    <location>
        <begin position="264"/>
        <end position="286"/>
    </location>
</feature>
<dbReference type="Proteomes" id="UP000075884">
    <property type="component" value="Unassembled WGS sequence"/>
</dbReference>
<evidence type="ECO:0000256" key="1">
    <source>
        <dbReference type="SAM" id="MobiDB-lite"/>
    </source>
</evidence>
<accession>A0A182NR71</accession>
<dbReference type="AlphaFoldDB" id="A0A182NR71"/>
<sequence>MVRIRKQASVAEVFRHRLMACGLITTKSPERWRDRLIAELDEIISEIEQRCAVCNSLYEEPCRYEMLRSLIDPCPACRRKNTKKRLLLTLQKVLEKALDGKPEAAESGVVHEDEPNDANIWPITDIPKSRKTRSTTEIPLDLTTTVYGNTREEANHAAIHNYKLKTPSWWSHHEHTTGTANLSDKTVEPIPGVNYTGVNEDAAEPTVAQVINGQRVDNIHDFLQQYMNLVYGGHPGNEQRKQFFLDQLCRNATNGTIVLQCKDNGGQRKARSPAPAATKKVSARNN</sequence>
<name>A0A182NR71_9DIPT</name>
<organism evidence="2 3">
    <name type="scientific">Anopheles dirus</name>
    <dbReference type="NCBI Taxonomy" id="7168"/>
    <lineage>
        <taxon>Eukaryota</taxon>
        <taxon>Metazoa</taxon>
        <taxon>Ecdysozoa</taxon>
        <taxon>Arthropoda</taxon>
        <taxon>Hexapoda</taxon>
        <taxon>Insecta</taxon>
        <taxon>Pterygota</taxon>
        <taxon>Neoptera</taxon>
        <taxon>Endopterygota</taxon>
        <taxon>Diptera</taxon>
        <taxon>Nematocera</taxon>
        <taxon>Culicoidea</taxon>
        <taxon>Culicidae</taxon>
        <taxon>Anophelinae</taxon>
        <taxon>Anopheles</taxon>
    </lineage>
</organism>
<dbReference type="VEuPathDB" id="VectorBase:ADIR010161"/>
<protein>
    <submittedName>
        <fullName evidence="2">Uncharacterized protein</fullName>
    </submittedName>
</protein>
<evidence type="ECO:0000313" key="3">
    <source>
        <dbReference type="Proteomes" id="UP000075884"/>
    </source>
</evidence>